<dbReference type="HAMAP" id="MF_00140_B">
    <property type="entry name" value="Trp_tRNA_synth_B"/>
    <property type="match status" value="1"/>
</dbReference>
<evidence type="ECO:0000256" key="4">
    <source>
        <dbReference type="ARBA" id="ARBA00022840"/>
    </source>
</evidence>
<dbReference type="Gene3D" id="3.40.50.620">
    <property type="entry name" value="HUPs"/>
    <property type="match status" value="1"/>
</dbReference>
<proteinExistence type="inferred from homology"/>
<dbReference type="STRING" id="1802410.A3H75_01560"/>
<comment type="function">
    <text evidence="8">Catalyzes the attachment of tryptophan to tRNA(Trp).</text>
</comment>
<dbReference type="GO" id="GO:0005829">
    <property type="term" value="C:cytosol"/>
    <property type="evidence" value="ECO:0007669"/>
    <property type="project" value="TreeGrafter"/>
</dbReference>
<keyword evidence="5 8" id="KW-0648">Protein biosynthesis</keyword>
<dbReference type="InterPro" id="IPR001412">
    <property type="entry name" value="aa-tRNA-synth_I_CS"/>
</dbReference>
<protein>
    <recommendedName>
        <fullName evidence="8">Tryptophan--tRNA ligase</fullName>
        <ecNumber evidence="8">6.1.1.2</ecNumber>
    </recommendedName>
    <alternativeName>
        <fullName evidence="8">Tryptophanyl-tRNA synthetase</fullName>
        <shortName evidence="8">TrpRS</shortName>
    </alternativeName>
</protein>
<dbReference type="PANTHER" id="PTHR43766:SF1">
    <property type="entry name" value="TRYPTOPHAN--TRNA LIGASE, MITOCHONDRIAL"/>
    <property type="match status" value="1"/>
</dbReference>
<evidence type="ECO:0000256" key="5">
    <source>
        <dbReference type="ARBA" id="ARBA00022917"/>
    </source>
</evidence>
<evidence type="ECO:0000256" key="1">
    <source>
        <dbReference type="ARBA" id="ARBA00005594"/>
    </source>
</evidence>
<dbReference type="PANTHER" id="PTHR43766">
    <property type="entry name" value="TRYPTOPHAN--TRNA LIGASE, MITOCHONDRIAL"/>
    <property type="match status" value="1"/>
</dbReference>
<dbReference type="GO" id="GO:0005524">
    <property type="term" value="F:ATP binding"/>
    <property type="evidence" value="ECO:0007669"/>
    <property type="project" value="UniProtKB-UniRule"/>
</dbReference>
<dbReference type="PRINTS" id="PR01039">
    <property type="entry name" value="TRNASYNTHTRP"/>
</dbReference>
<sequence length="338" mass="37850">MTIVVSGIQPSGPLHIGNYLGALRYWLELQKKYTCYFFIADLHFLTQGKPASEVRENTCAIAAELLALGINPKRATFFVQSHVPAHTELAWILNCVTPIAELERMTQYKDKASRQAENINAGLLTYPVLQAADIVIYQGAVVPVGEDQVQHLELTRNIARWFNNRYGKTFAEPKPMLTPTPRVMSLTSPMQKMSKSLGEKNVIGLADEPLVILEKIAKAVTESTGVIPVAYTKGQWKLTTTETVSEGVIGAYNLLKLLETFGTKEENMRFTKAPIAYRELKETLARAIASHFAEFRTRRKKLLRQKSSIEKHLVLGAKRANQITQKTITAVRKKIGVR</sequence>
<feature type="binding site" evidence="8">
    <location>
        <begin position="192"/>
        <end position="196"/>
    </location>
    <ligand>
        <name>ATP</name>
        <dbReference type="ChEBI" id="CHEBI:30616"/>
    </ligand>
</feature>
<dbReference type="GO" id="GO:0004830">
    <property type="term" value="F:tryptophan-tRNA ligase activity"/>
    <property type="evidence" value="ECO:0007669"/>
    <property type="project" value="UniProtKB-UniRule"/>
</dbReference>
<feature type="binding site" evidence="8">
    <location>
        <position position="133"/>
    </location>
    <ligand>
        <name>L-tryptophan</name>
        <dbReference type="ChEBI" id="CHEBI:57912"/>
    </ligand>
</feature>
<name>A0A1F7VGZ2_9BACT</name>
<dbReference type="Proteomes" id="UP000176678">
    <property type="component" value="Unassembled WGS sequence"/>
</dbReference>
<organism evidence="10 11">
    <name type="scientific">Candidatus Uhrbacteria bacterium RIFCSPLOWO2_02_FULL_51_9</name>
    <dbReference type="NCBI Taxonomy" id="1802410"/>
    <lineage>
        <taxon>Bacteria</taxon>
        <taxon>Candidatus Uhriibacteriota</taxon>
    </lineage>
</organism>
<evidence type="ECO:0000256" key="9">
    <source>
        <dbReference type="RuleBase" id="RU363036"/>
    </source>
</evidence>
<feature type="binding site" evidence="8">
    <location>
        <position position="183"/>
    </location>
    <ligand>
        <name>ATP</name>
        <dbReference type="ChEBI" id="CHEBI:30616"/>
    </ligand>
</feature>
<dbReference type="EC" id="6.1.1.2" evidence="8"/>
<evidence type="ECO:0000256" key="6">
    <source>
        <dbReference type="ARBA" id="ARBA00023146"/>
    </source>
</evidence>
<feature type="binding site" evidence="8">
    <location>
        <begin position="145"/>
        <end position="147"/>
    </location>
    <ligand>
        <name>ATP</name>
        <dbReference type="ChEBI" id="CHEBI:30616"/>
    </ligand>
</feature>
<keyword evidence="3 8" id="KW-0547">Nucleotide-binding</keyword>
<dbReference type="PROSITE" id="PS00178">
    <property type="entry name" value="AA_TRNA_LIGASE_I"/>
    <property type="match status" value="1"/>
</dbReference>
<evidence type="ECO:0000256" key="2">
    <source>
        <dbReference type="ARBA" id="ARBA00022598"/>
    </source>
</evidence>
<dbReference type="CDD" id="cd00806">
    <property type="entry name" value="TrpRS_core"/>
    <property type="match status" value="1"/>
</dbReference>
<comment type="caution">
    <text evidence="10">The sequence shown here is derived from an EMBL/GenBank/DDBJ whole genome shotgun (WGS) entry which is preliminary data.</text>
</comment>
<keyword evidence="6 8" id="KW-0030">Aminoacyl-tRNA synthetase</keyword>
<dbReference type="InterPro" id="IPR002306">
    <property type="entry name" value="Trp-tRNA-ligase"/>
</dbReference>
<reference evidence="10 11" key="1">
    <citation type="journal article" date="2016" name="Nat. Commun.">
        <title>Thousands of microbial genomes shed light on interconnected biogeochemical processes in an aquifer system.</title>
        <authorList>
            <person name="Anantharaman K."/>
            <person name="Brown C.T."/>
            <person name="Hug L.A."/>
            <person name="Sharon I."/>
            <person name="Castelle C.J."/>
            <person name="Probst A.J."/>
            <person name="Thomas B.C."/>
            <person name="Singh A."/>
            <person name="Wilkins M.J."/>
            <person name="Karaoz U."/>
            <person name="Brodie E.L."/>
            <person name="Williams K.H."/>
            <person name="Hubbard S.S."/>
            <person name="Banfield J.F."/>
        </authorList>
    </citation>
    <scope>NUCLEOTIDE SEQUENCE [LARGE SCALE GENOMIC DNA]</scope>
</reference>
<comment type="subunit">
    <text evidence="8">Homodimer.</text>
</comment>
<feature type="binding site" evidence="8">
    <location>
        <begin position="17"/>
        <end position="18"/>
    </location>
    <ligand>
        <name>ATP</name>
        <dbReference type="ChEBI" id="CHEBI:30616"/>
    </ligand>
</feature>
<dbReference type="NCBIfam" id="TIGR00233">
    <property type="entry name" value="trpS"/>
    <property type="match status" value="1"/>
</dbReference>
<keyword evidence="4 8" id="KW-0067">ATP-binding</keyword>
<feature type="short sequence motif" description="'KMSKS' region" evidence="8">
    <location>
        <begin position="192"/>
        <end position="196"/>
    </location>
</feature>
<dbReference type="InterPro" id="IPR014729">
    <property type="entry name" value="Rossmann-like_a/b/a_fold"/>
</dbReference>
<evidence type="ECO:0000313" key="10">
    <source>
        <dbReference type="EMBL" id="OGL89294.1"/>
    </source>
</evidence>
<dbReference type="GO" id="GO:0006436">
    <property type="term" value="P:tryptophanyl-tRNA aminoacylation"/>
    <property type="evidence" value="ECO:0007669"/>
    <property type="project" value="UniProtKB-UniRule"/>
</dbReference>
<evidence type="ECO:0000313" key="11">
    <source>
        <dbReference type="Proteomes" id="UP000176678"/>
    </source>
</evidence>
<evidence type="ECO:0000256" key="3">
    <source>
        <dbReference type="ARBA" id="ARBA00022741"/>
    </source>
</evidence>
<dbReference type="InterPro" id="IPR002305">
    <property type="entry name" value="aa-tRNA-synth_Ic"/>
</dbReference>
<dbReference type="InterPro" id="IPR050203">
    <property type="entry name" value="Trp-tRNA_synthetase"/>
</dbReference>
<feature type="binding site" evidence="8">
    <location>
        <begin position="9"/>
        <end position="11"/>
    </location>
    <ligand>
        <name>ATP</name>
        <dbReference type="ChEBI" id="CHEBI:30616"/>
    </ligand>
</feature>
<comment type="subcellular location">
    <subcellularLocation>
        <location evidence="8">Cytoplasm</location>
    </subcellularLocation>
</comment>
<dbReference type="Pfam" id="PF00579">
    <property type="entry name" value="tRNA-synt_1b"/>
    <property type="match status" value="1"/>
</dbReference>
<dbReference type="InterPro" id="IPR024109">
    <property type="entry name" value="Trp-tRNA-ligase_bac-type"/>
</dbReference>
<dbReference type="AlphaFoldDB" id="A0A1F7VGZ2"/>
<dbReference type="Gene3D" id="1.10.240.10">
    <property type="entry name" value="Tyrosyl-Transfer RNA Synthetase"/>
    <property type="match status" value="1"/>
</dbReference>
<gene>
    <name evidence="8" type="primary">trpS</name>
    <name evidence="10" type="ORF">A3H75_01560</name>
</gene>
<dbReference type="SUPFAM" id="SSF52374">
    <property type="entry name" value="Nucleotidylyl transferase"/>
    <property type="match status" value="1"/>
</dbReference>
<comment type="similarity">
    <text evidence="1 8 9">Belongs to the class-I aminoacyl-tRNA synthetase family.</text>
</comment>
<accession>A0A1F7VGZ2</accession>
<comment type="catalytic activity">
    <reaction evidence="7 8">
        <text>tRNA(Trp) + L-tryptophan + ATP = L-tryptophyl-tRNA(Trp) + AMP + diphosphate + H(+)</text>
        <dbReference type="Rhea" id="RHEA:24080"/>
        <dbReference type="Rhea" id="RHEA-COMP:9671"/>
        <dbReference type="Rhea" id="RHEA-COMP:9705"/>
        <dbReference type="ChEBI" id="CHEBI:15378"/>
        <dbReference type="ChEBI" id="CHEBI:30616"/>
        <dbReference type="ChEBI" id="CHEBI:33019"/>
        <dbReference type="ChEBI" id="CHEBI:57912"/>
        <dbReference type="ChEBI" id="CHEBI:78442"/>
        <dbReference type="ChEBI" id="CHEBI:78535"/>
        <dbReference type="ChEBI" id="CHEBI:456215"/>
        <dbReference type="EC" id="6.1.1.2"/>
    </reaction>
</comment>
<dbReference type="EMBL" id="MGES01000008">
    <property type="protein sequence ID" value="OGL89294.1"/>
    <property type="molecule type" value="Genomic_DNA"/>
</dbReference>
<feature type="short sequence motif" description="'HIGH' region" evidence="8">
    <location>
        <begin position="10"/>
        <end position="18"/>
    </location>
</feature>
<evidence type="ECO:0000256" key="8">
    <source>
        <dbReference type="HAMAP-Rule" id="MF_00140"/>
    </source>
</evidence>
<keyword evidence="8" id="KW-0963">Cytoplasm</keyword>
<evidence type="ECO:0000256" key="7">
    <source>
        <dbReference type="ARBA" id="ARBA00049929"/>
    </source>
</evidence>
<keyword evidence="2 8" id="KW-0436">Ligase</keyword>